<evidence type="ECO:0000256" key="1">
    <source>
        <dbReference type="ARBA" id="ARBA00004383"/>
    </source>
</evidence>
<evidence type="ECO:0000256" key="3">
    <source>
        <dbReference type="ARBA" id="ARBA00022448"/>
    </source>
</evidence>
<dbReference type="AlphaFoldDB" id="A0A1T5A1K7"/>
<evidence type="ECO:0000256" key="6">
    <source>
        <dbReference type="ARBA" id="ARBA00022692"/>
    </source>
</evidence>
<dbReference type="Proteomes" id="UP000189981">
    <property type="component" value="Unassembled WGS sequence"/>
</dbReference>
<dbReference type="NCBIfam" id="TIGR01352">
    <property type="entry name" value="tonB_Cterm"/>
    <property type="match status" value="1"/>
</dbReference>
<proteinExistence type="inferred from homology"/>
<evidence type="ECO:0000256" key="7">
    <source>
        <dbReference type="ARBA" id="ARBA00022927"/>
    </source>
</evidence>
<evidence type="ECO:0000259" key="12">
    <source>
        <dbReference type="PROSITE" id="PS52015"/>
    </source>
</evidence>
<evidence type="ECO:0000256" key="8">
    <source>
        <dbReference type="ARBA" id="ARBA00022989"/>
    </source>
</evidence>
<dbReference type="EMBL" id="FUYR01000001">
    <property type="protein sequence ID" value="SKB28858.1"/>
    <property type="molecule type" value="Genomic_DNA"/>
</dbReference>
<keyword evidence="4" id="KW-1003">Cell membrane</keyword>
<protein>
    <submittedName>
        <fullName evidence="13">Protein TonB</fullName>
    </submittedName>
</protein>
<feature type="region of interest" description="Disordered" evidence="10">
    <location>
        <begin position="142"/>
        <end position="169"/>
    </location>
</feature>
<reference evidence="14" key="1">
    <citation type="submission" date="2017-02" db="EMBL/GenBank/DDBJ databases">
        <authorList>
            <person name="Varghese N."/>
            <person name="Submissions S."/>
        </authorList>
    </citation>
    <scope>NUCLEOTIDE SEQUENCE [LARGE SCALE GENOMIC DNA]</scope>
    <source>
        <strain evidence="14">DSM 22385</strain>
    </source>
</reference>
<feature type="transmembrane region" description="Helical" evidence="11">
    <location>
        <begin position="41"/>
        <end position="59"/>
    </location>
</feature>
<dbReference type="SUPFAM" id="SSF74653">
    <property type="entry name" value="TolA/TonB C-terminal domain"/>
    <property type="match status" value="1"/>
</dbReference>
<dbReference type="PANTHER" id="PTHR33446:SF2">
    <property type="entry name" value="PROTEIN TONB"/>
    <property type="match status" value="1"/>
</dbReference>
<dbReference type="InterPro" id="IPR037682">
    <property type="entry name" value="TonB_C"/>
</dbReference>
<dbReference type="PROSITE" id="PS52015">
    <property type="entry name" value="TONB_CTD"/>
    <property type="match status" value="1"/>
</dbReference>
<comment type="subcellular location">
    <subcellularLocation>
        <location evidence="1">Cell inner membrane</location>
        <topology evidence="1">Single-pass membrane protein</topology>
        <orientation evidence="1">Periplasmic side</orientation>
    </subcellularLocation>
</comment>
<dbReference type="Pfam" id="PF03544">
    <property type="entry name" value="TonB_C"/>
    <property type="match status" value="1"/>
</dbReference>
<keyword evidence="14" id="KW-1185">Reference proteome</keyword>
<dbReference type="RefSeq" id="WP_079700711.1">
    <property type="nucleotide sequence ID" value="NZ_FUYR01000001.1"/>
</dbReference>
<evidence type="ECO:0000256" key="2">
    <source>
        <dbReference type="ARBA" id="ARBA00006555"/>
    </source>
</evidence>
<dbReference type="InterPro" id="IPR051045">
    <property type="entry name" value="TonB-dependent_transducer"/>
</dbReference>
<accession>A0A1T5A1K7</accession>
<keyword evidence="5" id="KW-0997">Cell inner membrane</keyword>
<dbReference type="PANTHER" id="PTHR33446">
    <property type="entry name" value="PROTEIN TONB-RELATED"/>
    <property type="match status" value="1"/>
</dbReference>
<keyword evidence="8 11" id="KW-1133">Transmembrane helix</keyword>
<sequence length="278" mass="30471">MINFNENLYTTQWLDLVFQNRNKSYGAYQLRKQSNETMTKALLYACIMFSAAIILPWTYGLMSGKVPVIEIPQLPDPVEVSLTKIHEPKPLTPPATTPPAKQIPLKTIQYTNMVVAKAEEANVEPPTQLQIAQSVVSTSTTAGADATGINPVEMSTGSPAGTGSAEMPSETNIYPIDAIEKYPEFPGGQEAFIKFLRKNLRYPGMAAENGIQGKVILSFVIERNGDLSHIKVLRGIGSGCDEEAMRVLAKSPQWKPGIQNKQSVRVAYNLPINFSLSN</sequence>
<dbReference type="GO" id="GO:0031992">
    <property type="term" value="F:energy transducer activity"/>
    <property type="evidence" value="ECO:0007669"/>
    <property type="project" value="TreeGrafter"/>
</dbReference>
<dbReference type="STRING" id="572036.SAMN05661099_0205"/>
<dbReference type="OrthoDB" id="649093at2"/>
<evidence type="ECO:0000256" key="11">
    <source>
        <dbReference type="SAM" id="Phobius"/>
    </source>
</evidence>
<dbReference type="GO" id="GO:0098797">
    <property type="term" value="C:plasma membrane protein complex"/>
    <property type="evidence" value="ECO:0007669"/>
    <property type="project" value="TreeGrafter"/>
</dbReference>
<dbReference type="Gene3D" id="3.30.1150.10">
    <property type="match status" value="1"/>
</dbReference>
<dbReference type="InterPro" id="IPR006260">
    <property type="entry name" value="TonB/TolA_C"/>
</dbReference>
<keyword evidence="3" id="KW-0813">Transport</keyword>
<name>A0A1T5A1K7_9SPHI</name>
<evidence type="ECO:0000256" key="4">
    <source>
        <dbReference type="ARBA" id="ARBA00022475"/>
    </source>
</evidence>
<evidence type="ECO:0000313" key="13">
    <source>
        <dbReference type="EMBL" id="SKB28858.1"/>
    </source>
</evidence>
<evidence type="ECO:0000256" key="9">
    <source>
        <dbReference type="ARBA" id="ARBA00023136"/>
    </source>
</evidence>
<keyword evidence="6 11" id="KW-0812">Transmembrane</keyword>
<gene>
    <name evidence="13" type="ORF">SAMN05661099_0205</name>
</gene>
<evidence type="ECO:0000256" key="10">
    <source>
        <dbReference type="SAM" id="MobiDB-lite"/>
    </source>
</evidence>
<organism evidence="13 14">
    <name type="scientific">Daejeonella lutea</name>
    <dbReference type="NCBI Taxonomy" id="572036"/>
    <lineage>
        <taxon>Bacteria</taxon>
        <taxon>Pseudomonadati</taxon>
        <taxon>Bacteroidota</taxon>
        <taxon>Sphingobacteriia</taxon>
        <taxon>Sphingobacteriales</taxon>
        <taxon>Sphingobacteriaceae</taxon>
        <taxon>Daejeonella</taxon>
    </lineage>
</organism>
<evidence type="ECO:0000313" key="14">
    <source>
        <dbReference type="Proteomes" id="UP000189981"/>
    </source>
</evidence>
<evidence type="ECO:0000256" key="5">
    <source>
        <dbReference type="ARBA" id="ARBA00022519"/>
    </source>
</evidence>
<keyword evidence="9 11" id="KW-0472">Membrane</keyword>
<keyword evidence="7" id="KW-0653">Protein transport</keyword>
<dbReference type="GO" id="GO:0015031">
    <property type="term" value="P:protein transport"/>
    <property type="evidence" value="ECO:0007669"/>
    <property type="project" value="UniProtKB-KW"/>
</dbReference>
<comment type="similarity">
    <text evidence="2">Belongs to the TonB family.</text>
</comment>
<dbReference type="GO" id="GO:0055085">
    <property type="term" value="P:transmembrane transport"/>
    <property type="evidence" value="ECO:0007669"/>
    <property type="project" value="InterPro"/>
</dbReference>
<feature type="domain" description="TonB C-terminal" evidence="12">
    <location>
        <begin position="187"/>
        <end position="278"/>
    </location>
</feature>